<dbReference type="GO" id="GO:0006270">
    <property type="term" value="P:DNA replication initiation"/>
    <property type="evidence" value="ECO:0007669"/>
    <property type="project" value="TreeGrafter"/>
</dbReference>
<keyword evidence="8 10" id="KW-0411">Iron-sulfur</keyword>
<feature type="binding site" evidence="11">
    <location>
        <position position="401"/>
    </location>
    <ligand>
        <name>[4Fe-4S] cluster</name>
        <dbReference type="ChEBI" id="CHEBI:49883"/>
    </ligand>
</feature>
<evidence type="ECO:0000313" key="14">
    <source>
        <dbReference type="Proteomes" id="UP000092445"/>
    </source>
</evidence>
<evidence type="ECO:0000256" key="3">
    <source>
        <dbReference type="ARBA" id="ARBA00022485"/>
    </source>
</evidence>
<proteinExistence type="inferred from homology"/>
<dbReference type="GO" id="GO:0006269">
    <property type="term" value="P:DNA replication, synthesis of primer"/>
    <property type="evidence" value="ECO:0007669"/>
    <property type="project" value="UniProtKB-KW"/>
</dbReference>
<feature type="binding site" evidence="11">
    <location>
        <position position="441"/>
    </location>
    <ligand>
        <name>[4Fe-4S] cluster</name>
        <dbReference type="ChEBI" id="CHEBI:49883"/>
    </ligand>
</feature>
<dbReference type="GO" id="GO:0051539">
    <property type="term" value="F:4 iron, 4 sulfur cluster binding"/>
    <property type="evidence" value="ECO:0007669"/>
    <property type="project" value="UniProtKB-UniRule"/>
</dbReference>
<evidence type="ECO:0000256" key="9">
    <source>
        <dbReference type="ARBA" id="ARBA00023125"/>
    </source>
</evidence>
<keyword evidence="14" id="KW-1185">Reference proteome</keyword>
<dbReference type="GO" id="GO:0005658">
    <property type="term" value="C:alpha DNA polymerase:primase complex"/>
    <property type="evidence" value="ECO:0007669"/>
    <property type="project" value="TreeGrafter"/>
</dbReference>
<dbReference type="PANTHER" id="PTHR10537:SF3">
    <property type="entry name" value="DNA PRIMASE LARGE SUBUNIT"/>
    <property type="match status" value="1"/>
</dbReference>
<keyword evidence="4 10" id="KW-0639">Primosome</keyword>
<feature type="binding site" evidence="11">
    <location>
        <position position="385"/>
    </location>
    <ligand>
        <name>[4Fe-4S] cluster</name>
        <dbReference type="ChEBI" id="CHEBI:49883"/>
    </ligand>
</feature>
<dbReference type="GO" id="GO:0003677">
    <property type="term" value="F:DNA binding"/>
    <property type="evidence" value="ECO:0007669"/>
    <property type="project" value="UniProtKB-UniRule"/>
</dbReference>
<evidence type="ECO:0000313" key="13">
    <source>
        <dbReference type="EnsemblMetazoa" id="GPAI005929-PA"/>
    </source>
</evidence>
<evidence type="ECO:0000256" key="8">
    <source>
        <dbReference type="ARBA" id="ARBA00023014"/>
    </source>
</evidence>
<sequence>MEFNKKVKVERNAEYNHLEKKYPHNVLLYEETPTDTIKLEEFEQVALQRLQVLRIYEQAQARGLRLLTDEWKSFVQTELSNEGLKGYLRLITNAGIGNNTNNMTNSSKYEFELESRRKDYLSHFILRLVYCRSTELIRWFVTRELELFKHKFSSMTASEIKQFIKLHQLNYVPLSQEEKQSLKEDLIDSTVGYSAALVETLDFYKVPFTQVLDLVRTRRCLVHRGYCYITIHDVISIAATKQQELIENGLNCVKLLINEVDTDERLYRFIKSLHTSYTGKDYTINKNASVPIECLDDLSNKSFPLCMKICHEHIRTHHHLKHAGRMQYGLFLKGIGVTMEDSIRFWRDEFIKMMDAEKFAKNYQYNIEHNYGKRGSMTNYTPHSCLKIIKEVATPGSANGCPYRLYDQNTLRQKLSSVGLSVTHIQDVMQYVAKGHYQLACGKFFQISHNSPDEVAINHPNQYFELSQTLMGQRGESKTKRLPSKTTTKNDFDTVFDNELWDVDMPIDNEENLSKKS</sequence>
<evidence type="ECO:0000259" key="12">
    <source>
        <dbReference type="Pfam" id="PF04104"/>
    </source>
</evidence>
<evidence type="ECO:0000256" key="11">
    <source>
        <dbReference type="PIRSR" id="PIRSR009449-1"/>
    </source>
</evidence>
<keyword evidence="5 10" id="KW-0235">DNA replication</keyword>
<dbReference type="FunFam" id="1.20.930.80:FF:000001">
    <property type="entry name" value="DNA primase large subunit"/>
    <property type="match status" value="1"/>
</dbReference>
<dbReference type="Pfam" id="PF26466">
    <property type="entry name" value="DNA_primase_lrg_N"/>
    <property type="match status" value="1"/>
</dbReference>
<evidence type="ECO:0000256" key="6">
    <source>
        <dbReference type="ARBA" id="ARBA00022723"/>
    </source>
</evidence>
<evidence type="ECO:0000256" key="4">
    <source>
        <dbReference type="ARBA" id="ARBA00022515"/>
    </source>
</evidence>
<reference evidence="13" key="2">
    <citation type="submission" date="2020-05" db="UniProtKB">
        <authorList>
            <consortium name="EnsemblMetazoa"/>
        </authorList>
    </citation>
    <scope>IDENTIFICATION</scope>
    <source>
        <strain evidence="13">IAEA</strain>
    </source>
</reference>
<keyword evidence="3 10" id="KW-0004">4Fe-4S</keyword>
<protein>
    <recommendedName>
        <fullName evidence="2 10">DNA primase large subunit</fullName>
    </recommendedName>
</protein>
<accession>A0A1A9Z746</accession>
<dbReference type="PIRSF" id="PIRSF009449">
    <property type="entry name" value="DNA_primase_large_subunit"/>
    <property type="match status" value="1"/>
</dbReference>
<dbReference type="InterPro" id="IPR058560">
    <property type="entry name" value="DNA_primase_C"/>
</dbReference>
<evidence type="ECO:0000256" key="10">
    <source>
        <dbReference type="PIRNR" id="PIRNR009449"/>
    </source>
</evidence>
<comment type="similarity">
    <text evidence="1 10">Belongs to the eukaryotic-type primase large subunit family.</text>
</comment>
<organism evidence="13 14">
    <name type="scientific">Glossina pallidipes</name>
    <name type="common">Tsetse fly</name>
    <dbReference type="NCBI Taxonomy" id="7398"/>
    <lineage>
        <taxon>Eukaryota</taxon>
        <taxon>Metazoa</taxon>
        <taxon>Ecdysozoa</taxon>
        <taxon>Arthropoda</taxon>
        <taxon>Hexapoda</taxon>
        <taxon>Insecta</taxon>
        <taxon>Pterygota</taxon>
        <taxon>Neoptera</taxon>
        <taxon>Endopterygota</taxon>
        <taxon>Diptera</taxon>
        <taxon>Brachycera</taxon>
        <taxon>Muscomorpha</taxon>
        <taxon>Hippoboscoidea</taxon>
        <taxon>Glossinidae</taxon>
        <taxon>Glossina</taxon>
    </lineage>
</organism>
<evidence type="ECO:0000256" key="1">
    <source>
        <dbReference type="ARBA" id="ARBA00010564"/>
    </source>
</evidence>
<dbReference type="CDD" id="cd07322">
    <property type="entry name" value="PriL_PriS_Eukaryotic"/>
    <property type="match status" value="1"/>
</dbReference>
<dbReference type="AlphaFoldDB" id="A0A1A9Z746"/>
<keyword evidence="6 10" id="KW-0479">Metal-binding</keyword>
<dbReference type="EnsemblMetazoa" id="GPAI005929-RA">
    <property type="protein sequence ID" value="GPAI005929-PA"/>
    <property type="gene ID" value="GPAI005929"/>
</dbReference>
<dbReference type="InterPro" id="IPR016558">
    <property type="entry name" value="DNA_primase_lsu_euk"/>
</dbReference>
<name>A0A1A9Z746_GLOPL</name>
<dbReference type="PANTHER" id="PTHR10537">
    <property type="entry name" value="DNA PRIMASE LARGE SUBUNIT"/>
    <property type="match status" value="1"/>
</dbReference>
<feature type="binding site" evidence="11">
    <location>
        <position position="306"/>
    </location>
    <ligand>
        <name>[4Fe-4S] cluster</name>
        <dbReference type="ChEBI" id="CHEBI:49883"/>
    </ligand>
</feature>
<dbReference type="GO" id="GO:0046872">
    <property type="term" value="F:metal ion binding"/>
    <property type="evidence" value="ECO:0007669"/>
    <property type="project" value="UniProtKB-UniRule"/>
</dbReference>
<dbReference type="Gene3D" id="1.20.930.80">
    <property type="match status" value="1"/>
</dbReference>
<comment type="cofactor">
    <cofactor evidence="10">
        <name>[4Fe-4S] cluster</name>
        <dbReference type="ChEBI" id="CHEBI:49883"/>
    </cofactor>
    <text evidence="10">Binds 1 [4Fe-4S] cluster.</text>
</comment>
<keyword evidence="7 10" id="KW-0408">Iron</keyword>
<keyword evidence="9 10" id="KW-0238">DNA-binding</keyword>
<evidence type="ECO:0000256" key="7">
    <source>
        <dbReference type="ARBA" id="ARBA00023004"/>
    </source>
</evidence>
<dbReference type="Pfam" id="PF04104">
    <property type="entry name" value="DNA_primase_lrg"/>
    <property type="match status" value="1"/>
</dbReference>
<evidence type="ECO:0000256" key="2">
    <source>
        <dbReference type="ARBA" id="ARBA00019038"/>
    </source>
</evidence>
<reference evidence="14" key="1">
    <citation type="submission" date="2014-03" db="EMBL/GenBank/DDBJ databases">
        <authorList>
            <person name="Aksoy S."/>
            <person name="Warren W."/>
            <person name="Wilson R.K."/>
        </authorList>
    </citation>
    <scope>NUCLEOTIDE SEQUENCE [LARGE SCALE GENOMIC DNA]</scope>
    <source>
        <strain evidence="14">IAEA</strain>
    </source>
</reference>
<feature type="domain" description="DNA primase large subunit C-terminal" evidence="12">
    <location>
        <begin position="297"/>
        <end position="464"/>
    </location>
</feature>
<dbReference type="VEuPathDB" id="VectorBase:GPAI005929"/>
<dbReference type="Proteomes" id="UP000092445">
    <property type="component" value="Unassembled WGS sequence"/>
</dbReference>
<evidence type="ECO:0000256" key="5">
    <source>
        <dbReference type="ARBA" id="ARBA00022705"/>
    </source>
</evidence>
<dbReference type="InterPro" id="IPR007238">
    <property type="entry name" value="DNA_primase_lsu_euk/arc"/>
</dbReference>
<dbReference type="STRING" id="7398.A0A1A9Z746"/>
<comment type="function">
    <text evidence="10">Regulatory subunit of the DNA primase complex and component of the DNA polymerase alpha complex (also known as the alpha DNA polymerase-primase complex) which play an essential role in the initiation of DNA synthesis. The primase subunit of the polymerase alpha complex initiates DNA synthesis by oligomerising short RNA primers on both leading and lagging strands.</text>
</comment>